<keyword evidence="5 8" id="KW-0472">Membrane</keyword>
<keyword evidence="2 8" id="KW-1003">Cell membrane</keyword>
<dbReference type="Pfam" id="PF08395">
    <property type="entry name" value="7tm_7"/>
    <property type="match status" value="1"/>
</dbReference>
<dbReference type="KEGG" id="mde:105261644"/>
<protein>
    <recommendedName>
        <fullName evidence="8">Gustatory receptor</fullName>
    </recommendedName>
</protein>
<name>A0A9J7DEA9_MUSDO</name>
<feature type="transmembrane region" description="Helical" evidence="8">
    <location>
        <begin position="12"/>
        <end position="28"/>
    </location>
</feature>
<evidence type="ECO:0000256" key="5">
    <source>
        <dbReference type="ARBA" id="ARBA00023136"/>
    </source>
</evidence>
<comment type="function">
    <text evidence="8">Gustatory receptor which mediates acceptance or avoidance behavior, depending on its substrates.</text>
</comment>
<dbReference type="GO" id="GO:0043025">
    <property type="term" value="C:neuronal cell body"/>
    <property type="evidence" value="ECO:0007669"/>
    <property type="project" value="TreeGrafter"/>
</dbReference>
<dbReference type="GO" id="GO:0030425">
    <property type="term" value="C:dendrite"/>
    <property type="evidence" value="ECO:0007669"/>
    <property type="project" value="TreeGrafter"/>
</dbReference>
<dbReference type="PANTHER" id="PTHR21143">
    <property type="entry name" value="INVERTEBRATE GUSTATORY RECEPTOR"/>
    <property type="match status" value="1"/>
</dbReference>
<feature type="transmembrane region" description="Helical" evidence="8">
    <location>
        <begin position="351"/>
        <end position="371"/>
    </location>
</feature>
<sequence>MKYKILCNPLRILLHVFYYMGLSTYISYKVSPKWQRLRPVKLLVIHLLIIAFLIIMILQYKYDPPYHDNFGKFYDILKFVVLFAVHLLTLLETIITGQHVCEFFHLYYKLNKSWFKSSRPLETIRRTYWKLFCYLGFSLVLTVAIEINYLVQIRKKRDWLVFFSSYTPSIFVCRCRIPQLVMYLELIRMKLLQLNQKIQQYANGTKKVQLKFFENFIYNDLTQWAKVYEDIYETSVLVSRSMPVSILAIFVATYVKILSDCYWSYWVIYAKFELHEIFECSLLLPSVLNILLVLVVSKNCMRTAKLIPQSLHSIRHSVGNLCLSRKIQHFSLQICHQQIIFKAFGCFTIDCYIASGILGSIATYMMFYIQFMPKFNYL</sequence>
<keyword evidence="3 8" id="KW-0812">Transmembrane</keyword>
<evidence type="ECO:0000256" key="1">
    <source>
        <dbReference type="ARBA" id="ARBA00004651"/>
    </source>
</evidence>
<proteinExistence type="inferred from homology"/>
<gene>
    <name evidence="10" type="primary">LOC105261644</name>
</gene>
<dbReference type="GO" id="GO:0030424">
    <property type="term" value="C:axon"/>
    <property type="evidence" value="ECO:0007669"/>
    <property type="project" value="TreeGrafter"/>
</dbReference>
<organism evidence="9 10">
    <name type="scientific">Musca domestica</name>
    <name type="common">House fly</name>
    <dbReference type="NCBI Taxonomy" id="7370"/>
    <lineage>
        <taxon>Eukaryota</taxon>
        <taxon>Metazoa</taxon>
        <taxon>Ecdysozoa</taxon>
        <taxon>Arthropoda</taxon>
        <taxon>Hexapoda</taxon>
        <taxon>Insecta</taxon>
        <taxon>Pterygota</taxon>
        <taxon>Neoptera</taxon>
        <taxon>Endopterygota</taxon>
        <taxon>Diptera</taxon>
        <taxon>Brachycera</taxon>
        <taxon>Muscomorpha</taxon>
        <taxon>Muscoidea</taxon>
        <taxon>Muscidae</taxon>
        <taxon>Musca</taxon>
    </lineage>
</organism>
<feature type="transmembrane region" description="Helical" evidence="8">
    <location>
        <begin position="128"/>
        <end position="151"/>
    </location>
</feature>
<keyword evidence="9" id="KW-1185">Reference proteome</keyword>
<dbReference type="PANTHER" id="PTHR21143:SF104">
    <property type="entry name" value="GUSTATORY RECEPTOR 8A-RELATED"/>
    <property type="match status" value="1"/>
</dbReference>
<dbReference type="AlphaFoldDB" id="A0A9J7DEA9"/>
<evidence type="ECO:0000313" key="10">
    <source>
        <dbReference type="RefSeq" id="XP_019891311.1"/>
    </source>
</evidence>
<dbReference type="GeneID" id="105261644"/>
<dbReference type="GO" id="GO:0007165">
    <property type="term" value="P:signal transduction"/>
    <property type="evidence" value="ECO:0007669"/>
    <property type="project" value="UniProtKB-KW"/>
</dbReference>
<dbReference type="GO" id="GO:0005886">
    <property type="term" value="C:plasma membrane"/>
    <property type="evidence" value="ECO:0007669"/>
    <property type="project" value="UniProtKB-SubCell"/>
</dbReference>
<evidence type="ECO:0000256" key="2">
    <source>
        <dbReference type="ARBA" id="ARBA00022475"/>
    </source>
</evidence>
<feature type="transmembrane region" description="Helical" evidence="8">
    <location>
        <begin position="244"/>
        <end position="268"/>
    </location>
</feature>
<reference evidence="10" key="1">
    <citation type="submission" date="2025-08" db="UniProtKB">
        <authorList>
            <consortium name="RefSeq"/>
        </authorList>
    </citation>
    <scope>IDENTIFICATION</scope>
    <source>
        <strain evidence="10">Aabys</strain>
        <tissue evidence="10">Whole body</tissue>
    </source>
</reference>
<comment type="subcellular location">
    <subcellularLocation>
        <location evidence="1 8">Cell membrane</location>
        <topology evidence="1 8">Multi-pass membrane protein</topology>
    </subcellularLocation>
</comment>
<dbReference type="OrthoDB" id="6366728at2759"/>
<dbReference type="GO" id="GO:0050909">
    <property type="term" value="P:sensory perception of taste"/>
    <property type="evidence" value="ECO:0007669"/>
    <property type="project" value="InterPro"/>
</dbReference>
<feature type="transmembrane region" description="Helical" evidence="8">
    <location>
        <begin position="79"/>
        <end position="108"/>
    </location>
</feature>
<evidence type="ECO:0000256" key="3">
    <source>
        <dbReference type="ARBA" id="ARBA00022692"/>
    </source>
</evidence>
<evidence type="ECO:0000256" key="4">
    <source>
        <dbReference type="ARBA" id="ARBA00022989"/>
    </source>
</evidence>
<evidence type="ECO:0000256" key="7">
    <source>
        <dbReference type="ARBA" id="ARBA00023224"/>
    </source>
</evidence>
<comment type="similarity">
    <text evidence="8">Belongs to the insect chemoreceptor superfamily. Gustatory receptor (GR) family.</text>
</comment>
<dbReference type="VEuPathDB" id="VectorBase:MDOMA2_010383"/>
<dbReference type="GO" id="GO:0008049">
    <property type="term" value="P:male courtship behavior"/>
    <property type="evidence" value="ECO:0007669"/>
    <property type="project" value="TreeGrafter"/>
</dbReference>
<evidence type="ECO:0000256" key="6">
    <source>
        <dbReference type="ARBA" id="ARBA00023170"/>
    </source>
</evidence>
<keyword evidence="7 8" id="KW-0807">Transducer</keyword>
<keyword evidence="6 8" id="KW-0675">Receptor</keyword>
<feature type="transmembrane region" description="Helical" evidence="8">
    <location>
        <begin position="274"/>
        <end position="296"/>
    </location>
</feature>
<dbReference type="Proteomes" id="UP001652621">
    <property type="component" value="Unplaced"/>
</dbReference>
<evidence type="ECO:0000256" key="8">
    <source>
        <dbReference type="RuleBase" id="RU363108"/>
    </source>
</evidence>
<dbReference type="InterPro" id="IPR013604">
    <property type="entry name" value="7TM_chemorcpt"/>
</dbReference>
<accession>A0A9J7DEA9</accession>
<keyword evidence="4 8" id="KW-1133">Transmembrane helix</keyword>
<dbReference type="GO" id="GO:0007635">
    <property type="term" value="P:chemosensory behavior"/>
    <property type="evidence" value="ECO:0007669"/>
    <property type="project" value="TreeGrafter"/>
</dbReference>
<feature type="transmembrane region" description="Helical" evidence="8">
    <location>
        <begin position="40"/>
        <end position="58"/>
    </location>
</feature>
<dbReference type="RefSeq" id="XP_019891311.1">
    <property type="nucleotide sequence ID" value="XM_020035752.2"/>
</dbReference>
<evidence type="ECO:0000313" key="9">
    <source>
        <dbReference type="Proteomes" id="UP001652621"/>
    </source>
</evidence>